<dbReference type="EMBL" id="LAZR01000049">
    <property type="protein sequence ID" value="KKN99004.1"/>
    <property type="molecule type" value="Genomic_DNA"/>
</dbReference>
<protein>
    <submittedName>
        <fullName evidence="1">Uncharacterized protein</fullName>
    </submittedName>
</protein>
<dbReference type="AlphaFoldDB" id="A0A0F9V4T9"/>
<accession>A0A0F9V4T9</accession>
<reference evidence="1" key="1">
    <citation type="journal article" date="2015" name="Nature">
        <title>Complex archaea that bridge the gap between prokaryotes and eukaryotes.</title>
        <authorList>
            <person name="Spang A."/>
            <person name="Saw J.H."/>
            <person name="Jorgensen S.L."/>
            <person name="Zaremba-Niedzwiedzka K."/>
            <person name="Martijn J."/>
            <person name="Lind A.E."/>
            <person name="van Eijk R."/>
            <person name="Schleper C."/>
            <person name="Guy L."/>
            <person name="Ettema T.J."/>
        </authorList>
    </citation>
    <scope>NUCLEOTIDE SEQUENCE</scope>
</reference>
<organism evidence="1">
    <name type="scientific">marine sediment metagenome</name>
    <dbReference type="NCBI Taxonomy" id="412755"/>
    <lineage>
        <taxon>unclassified sequences</taxon>
        <taxon>metagenomes</taxon>
        <taxon>ecological metagenomes</taxon>
    </lineage>
</organism>
<proteinExistence type="predicted"/>
<name>A0A0F9V4T9_9ZZZZ</name>
<comment type="caution">
    <text evidence="1">The sequence shown here is derived from an EMBL/GenBank/DDBJ whole genome shotgun (WGS) entry which is preliminary data.</text>
</comment>
<gene>
    <name evidence="1" type="ORF">LCGC14_0142490</name>
</gene>
<evidence type="ECO:0000313" key="1">
    <source>
        <dbReference type="EMBL" id="KKN99004.1"/>
    </source>
</evidence>
<sequence>MGWARNKDMADEFIVLVKHIRQMAEKQCWSDQLKRDKNGTVCGYAEYSPQRAYRAGQNAGKVLWARRLLALVENKDHEN</sequence>